<keyword evidence="23" id="KW-1185">Reference proteome</keyword>
<keyword evidence="11" id="KW-0418">Kinase</keyword>
<comment type="catalytic activity">
    <reaction evidence="16">
        <text>L-threonyl-[protein] + ATP = O-phospho-L-threonyl-[protein] + ADP + H(+)</text>
        <dbReference type="Rhea" id="RHEA:46608"/>
        <dbReference type="Rhea" id="RHEA-COMP:11060"/>
        <dbReference type="Rhea" id="RHEA-COMP:11605"/>
        <dbReference type="ChEBI" id="CHEBI:15378"/>
        <dbReference type="ChEBI" id="CHEBI:30013"/>
        <dbReference type="ChEBI" id="CHEBI:30616"/>
        <dbReference type="ChEBI" id="CHEBI:61977"/>
        <dbReference type="ChEBI" id="CHEBI:456216"/>
        <dbReference type="EC" id="2.7.11.1"/>
    </reaction>
</comment>
<dbReference type="PANTHER" id="PTHR45631">
    <property type="entry name" value="OS07G0107800 PROTEIN-RELATED"/>
    <property type="match status" value="1"/>
</dbReference>
<feature type="transmembrane region" description="Helical" evidence="19">
    <location>
        <begin position="539"/>
        <end position="564"/>
    </location>
</feature>
<dbReference type="PANTHER" id="PTHR45631:SF212">
    <property type="entry name" value="PROTEIN KINASE DOMAIN-CONTAINING PROTEIN"/>
    <property type="match status" value="1"/>
</dbReference>
<keyword evidence="13 19" id="KW-1133">Transmembrane helix</keyword>
<feature type="chain" id="PRO_5029538505" description="non-specific serine/threonine protein kinase" evidence="20">
    <location>
        <begin position="30"/>
        <end position="910"/>
    </location>
</feature>
<dbReference type="InterPro" id="IPR032675">
    <property type="entry name" value="LRR_dom_sf"/>
</dbReference>
<organism evidence="22 23">
    <name type="scientific">Quercus lobata</name>
    <name type="common">Valley oak</name>
    <dbReference type="NCBI Taxonomy" id="97700"/>
    <lineage>
        <taxon>Eukaryota</taxon>
        <taxon>Viridiplantae</taxon>
        <taxon>Streptophyta</taxon>
        <taxon>Embryophyta</taxon>
        <taxon>Tracheophyta</taxon>
        <taxon>Spermatophyta</taxon>
        <taxon>Magnoliopsida</taxon>
        <taxon>eudicotyledons</taxon>
        <taxon>Gunneridae</taxon>
        <taxon>Pentapetalae</taxon>
        <taxon>rosids</taxon>
        <taxon>fabids</taxon>
        <taxon>Fagales</taxon>
        <taxon>Fagaceae</taxon>
        <taxon>Quercus</taxon>
    </lineage>
</organism>
<dbReference type="InterPro" id="IPR011009">
    <property type="entry name" value="Kinase-like_dom_sf"/>
</dbReference>
<dbReference type="Gene3D" id="1.10.510.10">
    <property type="entry name" value="Transferase(Phosphotransferase) domain 1"/>
    <property type="match status" value="1"/>
</dbReference>
<evidence type="ECO:0000256" key="5">
    <source>
        <dbReference type="ARBA" id="ARBA00022614"/>
    </source>
</evidence>
<evidence type="ECO:0000313" key="23">
    <source>
        <dbReference type="Proteomes" id="UP000594261"/>
    </source>
</evidence>
<reference evidence="22 23" key="1">
    <citation type="journal article" date="2016" name="G3 (Bethesda)">
        <title>First Draft Assembly and Annotation of the Genome of a California Endemic Oak Quercus lobata Nee (Fagaceae).</title>
        <authorList>
            <person name="Sork V.L."/>
            <person name="Fitz-Gibbon S.T."/>
            <person name="Puiu D."/>
            <person name="Crepeau M."/>
            <person name="Gugger P.F."/>
            <person name="Sherman R."/>
            <person name="Stevens K."/>
            <person name="Langley C.H."/>
            <person name="Pellegrini M."/>
            <person name="Salzberg S.L."/>
        </authorList>
    </citation>
    <scope>NUCLEOTIDE SEQUENCE [LARGE SCALE GENOMIC DNA]</scope>
    <source>
        <strain evidence="22 23">cv. SW786</strain>
    </source>
</reference>
<dbReference type="Proteomes" id="UP000594261">
    <property type="component" value="Chromosome 5"/>
</dbReference>
<keyword evidence="10 18" id="KW-0547">Nucleotide-binding</keyword>
<dbReference type="SUPFAM" id="SSF52058">
    <property type="entry name" value="L domain-like"/>
    <property type="match status" value="1"/>
</dbReference>
<dbReference type="InterPro" id="IPR008271">
    <property type="entry name" value="Ser/Thr_kinase_AS"/>
</dbReference>
<dbReference type="Pfam" id="PF07714">
    <property type="entry name" value="PK_Tyr_Ser-Thr"/>
    <property type="match status" value="1"/>
</dbReference>
<feature type="signal peptide" evidence="20">
    <location>
        <begin position="1"/>
        <end position="29"/>
    </location>
</feature>
<keyword evidence="9" id="KW-0677">Repeat</keyword>
<dbReference type="Gene3D" id="3.80.10.10">
    <property type="entry name" value="Ribonuclease Inhibitor"/>
    <property type="match status" value="1"/>
</dbReference>
<evidence type="ECO:0000256" key="8">
    <source>
        <dbReference type="ARBA" id="ARBA00022729"/>
    </source>
</evidence>
<dbReference type="GO" id="GO:0004674">
    <property type="term" value="F:protein serine/threonine kinase activity"/>
    <property type="evidence" value="ECO:0007669"/>
    <property type="project" value="UniProtKB-KW"/>
</dbReference>
<evidence type="ECO:0000256" key="10">
    <source>
        <dbReference type="ARBA" id="ARBA00022741"/>
    </source>
</evidence>
<keyword evidence="4" id="KW-0597">Phosphoprotein</keyword>
<reference evidence="22" key="2">
    <citation type="submission" date="2021-01" db="UniProtKB">
        <authorList>
            <consortium name="EnsemblPlants"/>
        </authorList>
    </citation>
    <scope>IDENTIFICATION</scope>
</reference>
<comment type="subcellular location">
    <subcellularLocation>
        <location evidence="1">Membrane</location>
        <topology evidence="1">Single-pass membrane protein</topology>
    </subcellularLocation>
</comment>
<evidence type="ECO:0000256" key="1">
    <source>
        <dbReference type="ARBA" id="ARBA00004167"/>
    </source>
</evidence>
<evidence type="ECO:0000256" key="16">
    <source>
        <dbReference type="ARBA" id="ARBA00047899"/>
    </source>
</evidence>
<evidence type="ECO:0000256" key="2">
    <source>
        <dbReference type="ARBA" id="ARBA00012513"/>
    </source>
</evidence>
<dbReference type="Pfam" id="PF13855">
    <property type="entry name" value="LRR_8"/>
    <property type="match status" value="1"/>
</dbReference>
<keyword evidence="6" id="KW-0808">Transferase</keyword>
<dbReference type="CDD" id="cd14066">
    <property type="entry name" value="STKc_IRAK"/>
    <property type="match status" value="1"/>
</dbReference>
<name>A0A7N2R4G2_QUELO</name>
<evidence type="ECO:0000256" key="18">
    <source>
        <dbReference type="PROSITE-ProRule" id="PRU10141"/>
    </source>
</evidence>
<keyword evidence="3" id="KW-0723">Serine/threonine-protein kinase</keyword>
<dbReference type="FunFam" id="3.80.10.10:FF:000129">
    <property type="entry name" value="Leucine-rich repeat receptor-like kinase"/>
    <property type="match status" value="1"/>
</dbReference>
<evidence type="ECO:0000256" key="7">
    <source>
        <dbReference type="ARBA" id="ARBA00022692"/>
    </source>
</evidence>
<dbReference type="SMART" id="SM00369">
    <property type="entry name" value="LRR_TYP"/>
    <property type="match status" value="2"/>
</dbReference>
<keyword evidence="12 18" id="KW-0067">ATP-binding</keyword>
<sequence>MDGASNLKKVWLLFVLAIAILGNSRLAAGNNQYAGRKLDDEIPDYQSSFSLITHCSMHNLILGFISIDCGGDEDYIDKDTGIPYKSDKELIDTGIVNTIPSDSSGNLARYLKNLRRFPQGKRNCYTLRPEQGKNNNYMIRARFFYGNYDGKNQTPAFDLQIGVNEWVTVNTDDGFYHVIHVPLTDYIDVCLVNTGQGVPYISALELRHLDNSIYHTAGGALTNIVRYDIGREGDLGVRYPNDVYDRYWSPLQFDDWIPITTNSTIYSHSDDNAYSIPDVVLRTAAKTQNASIPLNLYWTPPDSLSKCYVYFHFAEIEKLEAGQQRKLKINLNGERFLVESIKLDYLSPQTIVQNNPPISGKRLHFSIYAAEGTKLPPILNAVETAVLKELPNKPTAIDDVEAIMEIKKRYRVTRHWQGDPCVPSEFSWDGLSCSNKNPSRIISLNLSSSNLTGVITTSFSNLKALQSLDLSYNDLTGSVPEFLAQLQNLNTLNLSGNKLTGSVPEVLQKMSRDGNLVLSVGENPDLCVSDLCNRKKKKVLVILVIASSIAVVLVLLFIFSALAINRMKRHGGMVTKSIIKSQNQQYSYFEVVSITNNFKTIIGEGGFGKVYLGKLKDETQVAVKLLSTSSYQGYKEFRAEAQLLMRVHHRNLVSLVGYCDEGEKKALIYEYMANGNLHQHLSVTNTNVLTWNERLHIAVDAAHGLEYLHNGCKPPIIHRDLKPSNILLNEHMQAKIADFGLSRAFATESDSHVSTRPAGTLGYLDPEFQASGNLNKKSDVYSFGIILFELITGRPAILRGPVRNNHILDWVNPLIERGDVQNLVDPRLEGEFNTNSAWKAIEIAMSCIPSLAIQRPDMNHVLAELKECLALEMARGRTQRMETVGNKTTLRIPSKMIHLEYESDTAPHAR</sequence>
<dbReference type="SUPFAM" id="SSF56112">
    <property type="entry name" value="Protein kinase-like (PK-like)"/>
    <property type="match status" value="1"/>
</dbReference>
<dbReference type="FunFam" id="1.10.510.10:FF:000146">
    <property type="entry name" value="LRR receptor-like serine/threonine-protein kinase IOS1"/>
    <property type="match status" value="1"/>
</dbReference>
<evidence type="ECO:0000259" key="21">
    <source>
        <dbReference type="PROSITE" id="PS50011"/>
    </source>
</evidence>
<feature type="domain" description="Protein kinase" evidence="21">
    <location>
        <begin position="596"/>
        <end position="869"/>
    </location>
</feature>
<evidence type="ECO:0000256" key="17">
    <source>
        <dbReference type="ARBA" id="ARBA00048679"/>
    </source>
</evidence>
<dbReference type="InterPro" id="IPR024788">
    <property type="entry name" value="Malectin-like_Carb-bd_dom"/>
</dbReference>
<proteinExistence type="predicted"/>
<dbReference type="EC" id="2.7.11.1" evidence="2"/>
<dbReference type="InParanoid" id="A0A7N2R4G2"/>
<dbReference type="PROSITE" id="PS00108">
    <property type="entry name" value="PROTEIN_KINASE_ST"/>
    <property type="match status" value="1"/>
</dbReference>
<dbReference type="SMART" id="SM00220">
    <property type="entry name" value="S_TKc"/>
    <property type="match status" value="1"/>
</dbReference>
<dbReference type="PROSITE" id="PS00107">
    <property type="entry name" value="PROTEIN_KINASE_ATP"/>
    <property type="match status" value="1"/>
</dbReference>
<keyword evidence="15" id="KW-0675">Receptor</keyword>
<evidence type="ECO:0000256" key="14">
    <source>
        <dbReference type="ARBA" id="ARBA00023136"/>
    </source>
</evidence>
<dbReference type="EnsemblPlants" id="QL05p018709:mrna">
    <property type="protein sequence ID" value="QL05p018709:mrna"/>
    <property type="gene ID" value="QL05p018709"/>
</dbReference>
<dbReference type="PRINTS" id="PR00019">
    <property type="entry name" value="LEURICHRPT"/>
</dbReference>
<evidence type="ECO:0000256" key="12">
    <source>
        <dbReference type="ARBA" id="ARBA00022840"/>
    </source>
</evidence>
<evidence type="ECO:0000256" key="20">
    <source>
        <dbReference type="SAM" id="SignalP"/>
    </source>
</evidence>
<evidence type="ECO:0000256" key="15">
    <source>
        <dbReference type="ARBA" id="ARBA00023170"/>
    </source>
</evidence>
<evidence type="ECO:0000256" key="9">
    <source>
        <dbReference type="ARBA" id="ARBA00022737"/>
    </source>
</evidence>
<dbReference type="Pfam" id="PF12819">
    <property type="entry name" value="Malectin_like"/>
    <property type="match status" value="1"/>
</dbReference>
<dbReference type="InterPro" id="IPR003591">
    <property type="entry name" value="Leu-rich_rpt_typical-subtyp"/>
</dbReference>
<comment type="catalytic activity">
    <reaction evidence="17">
        <text>L-seryl-[protein] + ATP = O-phospho-L-seryl-[protein] + ADP + H(+)</text>
        <dbReference type="Rhea" id="RHEA:17989"/>
        <dbReference type="Rhea" id="RHEA-COMP:9863"/>
        <dbReference type="Rhea" id="RHEA-COMP:11604"/>
        <dbReference type="ChEBI" id="CHEBI:15378"/>
        <dbReference type="ChEBI" id="CHEBI:29999"/>
        <dbReference type="ChEBI" id="CHEBI:30616"/>
        <dbReference type="ChEBI" id="CHEBI:83421"/>
        <dbReference type="ChEBI" id="CHEBI:456216"/>
        <dbReference type="EC" id="2.7.11.1"/>
    </reaction>
</comment>
<accession>A0A7N2R4G2</accession>
<evidence type="ECO:0000256" key="3">
    <source>
        <dbReference type="ARBA" id="ARBA00022527"/>
    </source>
</evidence>
<evidence type="ECO:0000256" key="19">
    <source>
        <dbReference type="SAM" id="Phobius"/>
    </source>
</evidence>
<evidence type="ECO:0000256" key="4">
    <source>
        <dbReference type="ARBA" id="ARBA00022553"/>
    </source>
</evidence>
<dbReference type="Gramene" id="QL05p018709:mrna">
    <property type="protein sequence ID" value="QL05p018709:mrna"/>
    <property type="gene ID" value="QL05p018709"/>
</dbReference>
<feature type="binding site" evidence="18">
    <location>
        <position position="624"/>
    </location>
    <ligand>
        <name>ATP</name>
        <dbReference type="ChEBI" id="CHEBI:30616"/>
    </ligand>
</feature>
<dbReference type="AlphaFoldDB" id="A0A7N2R4G2"/>
<keyword evidence="8 20" id="KW-0732">Signal</keyword>
<evidence type="ECO:0000256" key="6">
    <source>
        <dbReference type="ARBA" id="ARBA00022679"/>
    </source>
</evidence>
<dbReference type="FunFam" id="3.30.200.20:FF:000394">
    <property type="entry name" value="Leucine-rich repeat receptor-like protein kinase"/>
    <property type="match status" value="1"/>
</dbReference>
<keyword evidence="14 19" id="KW-0472">Membrane</keyword>
<keyword evidence="7 19" id="KW-0812">Transmembrane</keyword>
<evidence type="ECO:0000256" key="11">
    <source>
        <dbReference type="ARBA" id="ARBA00022777"/>
    </source>
</evidence>
<protein>
    <recommendedName>
        <fullName evidence="2">non-specific serine/threonine protein kinase</fullName>
        <ecNumber evidence="2">2.7.11.1</ecNumber>
    </recommendedName>
</protein>
<dbReference type="GO" id="GO:0016020">
    <property type="term" value="C:membrane"/>
    <property type="evidence" value="ECO:0007669"/>
    <property type="project" value="UniProtKB-SubCell"/>
</dbReference>
<dbReference type="InterPro" id="IPR017441">
    <property type="entry name" value="Protein_kinase_ATP_BS"/>
</dbReference>
<evidence type="ECO:0000313" key="22">
    <source>
        <dbReference type="EnsemblPlants" id="QL05p018709:mrna"/>
    </source>
</evidence>
<dbReference type="PROSITE" id="PS50011">
    <property type="entry name" value="PROTEIN_KINASE_DOM"/>
    <property type="match status" value="1"/>
</dbReference>
<dbReference type="InterPro" id="IPR000719">
    <property type="entry name" value="Prot_kinase_dom"/>
</dbReference>
<keyword evidence="5" id="KW-0433">Leucine-rich repeat</keyword>
<dbReference type="Gene3D" id="3.30.200.20">
    <property type="entry name" value="Phosphorylase Kinase, domain 1"/>
    <property type="match status" value="1"/>
</dbReference>
<dbReference type="InterPro" id="IPR001245">
    <property type="entry name" value="Ser-Thr/Tyr_kinase_cat_dom"/>
</dbReference>
<dbReference type="GO" id="GO:0005524">
    <property type="term" value="F:ATP binding"/>
    <property type="evidence" value="ECO:0007669"/>
    <property type="project" value="UniProtKB-UniRule"/>
</dbReference>
<dbReference type="InterPro" id="IPR001611">
    <property type="entry name" value="Leu-rich_rpt"/>
</dbReference>
<dbReference type="OMA" id="WLPHIST"/>
<dbReference type="EMBL" id="LRBV02000005">
    <property type="status" value="NOT_ANNOTATED_CDS"/>
    <property type="molecule type" value="Genomic_DNA"/>
</dbReference>
<evidence type="ECO:0000256" key="13">
    <source>
        <dbReference type="ARBA" id="ARBA00022989"/>
    </source>
</evidence>